<dbReference type="PANTHER" id="PTHR33703">
    <property type="entry name" value="OS07G0691300 PROTEIN"/>
    <property type="match status" value="1"/>
</dbReference>
<dbReference type="InterPro" id="IPR009798">
    <property type="entry name" value="Wun1-like"/>
</dbReference>
<gene>
    <name evidence="3" type="ORF">POTOM_029548</name>
</gene>
<dbReference type="EMBL" id="JAAWWB010000015">
    <property type="protein sequence ID" value="KAG6765503.1"/>
    <property type="molecule type" value="Genomic_DNA"/>
</dbReference>
<comment type="caution">
    <text evidence="3">The sequence shown here is derived from an EMBL/GenBank/DDBJ whole genome shotgun (WGS) entry which is preliminary data.</text>
</comment>
<feature type="region of interest" description="Disordered" evidence="1">
    <location>
        <begin position="327"/>
        <end position="349"/>
    </location>
</feature>
<name>A0A8X7Z5E2_POPTO</name>
<feature type="signal peptide" evidence="2">
    <location>
        <begin position="1"/>
        <end position="34"/>
    </location>
</feature>
<accession>A0A8X7Z5E2</accession>
<proteinExistence type="predicted"/>
<dbReference type="PANTHER" id="PTHR33703:SF15">
    <property type="entry name" value="WOUND-INDUCED-LIKE PROTEIN"/>
    <property type="match status" value="1"/>
</dbReference>
<dbReference type="Pfam" id="PF07107">
    <property type="entry name" value="WI12"/>
    <property type="match status" value="1"/>
</dbReference>
<keyword evidence="2" id="KW-0732">Signal</keyword>
<protein>
    <recommendedName>
        <fullName evidence="5">Wound-induced protein 1</fullName>
    </recommendedName>
</protein>
<dbReference type="OrthoDB" id="667779at2759"/>
<dbReference type="Proteomes" id="UP000886885">
    <property type="component" value="Chromosome 8A"/>
</dbReference>
<evidence type="ECO:0008006" key="5">
    <source>
        <dbReference type="Google" id="ProtNLM"/>
    </source>
</evidence>
<dbReference type="AlphaFoldDB" id="A0A8X7Z5E2"/>
<feature type="chain" id="PRO_5036484597" description="Wound-induced protein 1" evidence="2">
    <location>
        <begin position="35"/>
        <end position="375"/>
    </location>
</feature>
<keyword evidence="4" id="KW-1185">Reference proteome</keyword>
<evidence type="ECO:0000313" key="4">
    <source>
        <dbReference type="Proteomes" id="UP000886885"/>
    </source>
</evidence>
<sequence length="375" mass="42195">MRKRFNLLACTFCFGGPAVSDFTLWLSCLWCSLAQEVRSGNSYDIVEDKFCQKQMDCSNKMPHIHLSPAEMVQTQVLHLETTLAHPTLRYLILQARAQFQRDRLYDVLCPAHSQKIIAVGLSLCLRTLWRTLAREGFARSVWLEIDAIVTPEDEKAFVVVDLLAMDPIFFMEKGGLPLKKALNSDARTVEAFQELANSQEILAEITEPKPPTSSRKSQEVVLAFYEALKSRDVDTVHKILAHDLEWWFHGPPSHQFLMRLLTGEQNDNDVPFEFSPISTTSFGNIVVVEGCDTSRSISWVHAWTVTDGVITQVREYFNTSLTVTRLGNQSQPSDFKSKSKSSSTTEISPVHCPSVWESSLSDRIGKSVPGLVLAI</sequence>
<evidence type="ECO:0000313" key="3">
    <source>
        <dbReference type="EMBL" id="KAG6765503.1"/>
    </source>
</evidence>
<organism evidence="3 4">
    <name type="scientific">Populus tomentosa</name>
    <name type="common">Chinese white poplar</name>
    <dbReference type="NCBI Taxonomy" id="118781"/>
    <lineage>
        <taxon>Eukaryota</taxon>
        <taxon>Viridiplantae</taxon>
        <taxon>Streptophyta</taxon>
        <taxon>Embryophyta</taxon>
        <taxon>Tracheophyta</taxon>
        <taxon>Spermatophyta</taxon>
        <taxon>Magnoliopsida</taxon>
        <taxon>eudicotyledons</taxon>
        <taxon>Gunneridae</taxon>
        <taxon>Pentapetalae</taxon>
        <taxon>rosids</taxon>
        <taxon>fabids</taxon>
        <taxon>Malpighiales</taxon>
        <taxon>Salicaceae</taxon>
        <taxon>Saliceae</taxon>
        <taxon>Populus</taxon>
    </lineage>
</organism>
<reference evidence="3" key="1">
    <citation type="journal article" date="2020" name="bioRxiv">
        <title>Hybrid origin of Populus tomentosa Carr. identified through genome sequencing and phylogenomic analysis.</title>
        <authorList>
            <person name="An X."/>
            <person name="Gao K."/>
            <person name="Chen Z."/>
            <person name="Li J."/>
            <person name="Yang X."/>
            <person name="Yang X."/>
            <person name="Zhou J."/>
            <person name="Guo T."/>
            <person name="Zhao T."/>
            <person name="Huang S."/>
            <person name="Miao D."/>
            <person name="Khan W.U."/>
            <person name="Rao P."/>
            <person name="Ye M."/>
            <person name="Lei B."/>
            <person name="Liao W."/>
            <person name="Wang J."/>
            <person name="Ji L."/>
            <person name="Li Y."/>
            <person name="Guo B."/>
            <person name="Mustafa N.S."/>
            <person name="Li S."/>
            <person name="Yun Q."/>
            <person name="Keller S.R."/>
            <person name="Mao J."/>
            <person name="Zhang R."/>
            <person name="Strauss S.H."/>
        </authorList>
    </citation>
    <scope>NUCLEOTIDE SEQUENCE</scope>
    <source>
        <strain evidence="3">GM15</strain>
        <tissue evidence="3">Leaf</tissue>
    </source>
</reference>
<evidence type="ECO:0000256" key="2">
    <source>
        <dbReference type="SAM" id="SignalP"/>
    </source>
</evidence>
<evidence type="ECO:0000256" key="1">
    <source>
        <dbReference type="SAM" id="MobiDB-lite"/>
    </source>
</evidence>